<keyword evidence="2" id="KW-1185">Reference proteome</keyword>
<evidence type="ECO:0000313" key="1">
    <source>
        <dbReference type="EMBL" id="VDM69483.1"/>
    </source>
</evidence>
<name>A0A3P7INW3_STRVU</name>
<dbReference type="EMBL" id="UYYB01012406">
    <property type="protein sequence ID" value="VDM69483.1"/>
    <property type="molecule type" value="Genomic_DNA"/>
</dbReference>
<dbReference type="AlphaFoldDB" id="A0A3P7INW3"/>
<gene>
    <name evidence="1" type="ORF">SVUK_LOCUS4481</name>
</gene>
<evidence type="ECO:0000313" key="2">
    <source>
        <dbReference type="Proteomes" id="UP000270094"/>
    </source>
</evidence>
<protein>
    <submittedName>
        <fullName evidence="1">Uncharacterized protein</fullName>
    </submittedName>
</protein>
<reference evidence="1 2" key="1">
    <citation type="submission" date="2018-11" db="EMBL/GenBank/DDBJ databases">
        <authorList>
            <consortium name="Pathogen Informatics"/>
        </authorList>
    </citation>
    <scope>NUCLEOTIDE SEQUENCE [LARGE SCALE GENOMIC DNA]</scope>
</reference>
<accession>A0A3P7INW3</accession>
<organism evidence="1 2">
    <name type="scientific">Strongylus vulgaris</name>
    <name type="common">Blood worm</name>
    <dbReference type="NCBI Taxonomy" id="40348"/>
    <lineage>
        <taxon>Eukaryota</taxon>
        <taxon>Metazoa</taxon>
        <taxon>Ecdysozoa</taxon>
        <taxon>Nematoda</taxon>
        <taxon>Chromadorea</taxon>
        <taxon>Rhabditida</taxon>
        <taxon>Rhabditina</taxon>
        <taxon>Rhabditomorpha</taxon>
        <taxon>Strongyloidea</taxon>
        <taxon>Strongylidae</taxon>
        <taxon>Strongylus</taxon>
    </lineage>
</organism>
<sequence length="38" mass="4153">MSITFPCWSRVSNAVEDPQTKISVAQDQVVQLTGEDGD</sequence>
<dbReference type="OrthoDB" id="27823at2759"/>
<dbReference type="Proteomes" id="UP000270094">
    <property type="component" value="Unassembled WGS sequence"/>
</dbReference>
<proteinExistence type="predicted"/>